<accession>A0ABP9VZ37</accession>
<sequence>MGSIVDAKNKLPETFTMMYTILAQKLRKKIAIAYIGERFLPLVGDFKRDAK</sequence>
<keyword evidence="2" id="KW-1185">Reference proteome</keyword>
<reference evidence="1 2" key="1">
    <citation type="submission" date="2024-02" db="EMBL/GenBank/DDBJ databases">
        <title>Rhodopirellula caenicola NBRC 110016.</title>
        <authorList>
            <person name="Ichikawa N."/>
            <person name="Katano-Makiyama Y."/>
            <person name="Hidaka K."/>
        </authorList>
    </citation>
    <scope>NUCLEOTIDE SEQUENCE [LARGE SCALE GENOMIC DNA]</scope>
    <source>
        <strain evidence="1 2">NBRC 110016</strain>
    </source>
</reference>
<comment type="caution">
    <text evidence="1">The sequence shown here is derived from an EMBL/GenBank/DDBJ whole genome shotgun (WGS) entry which is preliminary data.</text>
</comment>
<protein>
    <submittedName>
        <fullName evidence="1">Uncharacterized protein</fullName>
    </submittedName>
</protein>
<evidence type="ECO:0000313" key="2">
    <source>
        <dbReference type="Proteomes" id="UP001416858"/>
    </source>
</evidence>
<dbReference type="Proteomes" id="UP001416858">
    <property type="component" value="Unassembled WGS sequence"/>
</dbReference>
<evidence type="ECO:0000313" key="1">
    <source>
        <dbReference type="EMBL" id="GAA5510399.1"/>
    </source>
</evidence>
<name>A0ABP9VZ37_9BACT</name>
<gene>
    <name evidence="1" type="ORF">Rcae01_05907</name>
</gene>
<organism evidence="1 2">
    <name type="scientific">Novipirellula caenicola</name>
    <dbReference type="NCBI Taxonomy" id="1536901"/>
    <lineage>
        <taxon>Bacteria</taxon>
        <taxon>Pseudomonadati</taxon>
        <taxon>Planctomycetota</taxon>
        <taxon>Planctomycetia</taxon>
        <taxon>Pirellulales</taxon>
        <taxon>Pirellulaceae</taxon>
        <taxon>Novipirellula</taxon>
    </lineage>
</organism>
<dbReference type="EMBL" id="BAABRO010000022">
    <property type="protein sequence ID" value="GAA5510399.1"/>
    <property type="molecule type" value="Genomic_DNA"/>
</dbReference>
<proteinExistence type="predicted"/>